<gene>
    <name evidence="6" type="primary">amiC</name>
    <name evidence="6" type="ORF">Epro_0007</name>
</gene>
<name>A0A0G3WFE7_9BACT</name>
<dbReference type="InterPro" id="IPR002508">
    <property type="entry name" value="MurNAc-LAA_cat"/>
</dbReference>
<evidence type="ECO:0000256" key="1">
    <source>
        <dbReference type="ARBA" id="ARBA00001561"/>
    </source>
</evidence>
<dbReference type="Gene3D" id="3.40.630.40">
    <property type="entry name" value="Zn-dependent exopeptidases"/>
    <property type="match status" value="1"/>
</dbReference>
<keyword evidence="3" id="KW-0378">Hydrolase</keyword>
<dbReference type="InterPro" id="IPR050695">
    <property type="entry name" value="N-acetylmuramoyl_amidase_3"/>
</dbReference>
<dbReference type="Proteomes" id="UP000035337">
    <property type="component" value="Chromosome"/>
</dbReference>
<feature type="chain" id="PRO_5005186136" description="N-acetylmuramoyl-L-alanine amidase" evidence="4">
    <location>
        <begin position="21"/>
        <end position="564"/>
    </location>
</feature>
<dbReference type="PANTHER" id="PTHR30404:SF0">
    <property type="entry name" value="N-ACETYLMURAMOYL-L-ALANINE AMIDASE AMIC"/>
    <property type="match status" value="1"/>
</dbReference>
<evidence type="ECO:0000313" key="7">
    <source>
        <dbReference type="Proteomes" id="UP000035337"/>
    </source>
</evidence>
<evidence type="ECO:0000313" key="6">
    <source>
        <dbReference type="EMBL" id="AKL97386.1"/>
    </source>
</evidence>
<dbReference type="STRING" id="1408281.Epro_0007"/>
<dbReference type="SMART" id="SM00646">
    <property type="entry name" value="Ami_3"/>
    <property type="match status" value="1"/>
</dbReference>
<dbReference type="OrthoDB" id="9806267at2"/>
<feature type="domain" description="MurNAc-LAA" evidence="5">
    <location>
        <begin position="397"/>
        <end position="550"/>
    </location>
</feature>
<dbReference type="AlphaFoldDB" id="A0A0G3WFE7"/>
<evidence type="ECO:0000256" key="3">
    <source>
        <dbReference type="ARBA" id="ARBA00022801"/>
    </source>
</evidence>
<organism evidence="6 7">
    <name type="scientific">Endomicrobium proavitum</name>
    <dbReference type="NCBI Taxonomy" id="1408281"/>
    <lineage>
        <taxon>Bacteria</taxon>
        <taxon>Pseudomonadati</taxon>
        <taxon>Elusimicrobiota</taxon>
        <taxon>Endomicrobiia</taxon>
        <taxon>Endomicrobiales</taxon>
        <taxon>Endomicrobiaceae</taxon>
        <taxon>Endomicrobium</taxon>
    </lineage>
</organism>
<protein>
    <recommendedName>
        <fullName evidence="2">N-acetylmuramoyl-L-alanine amidase</fullName>
        <ecNumber evidence="2">3.5.1.28</ecNumber>
    </recommendedName>
</protein>
<keyword evidence="7" id="KW-1185">Reference proteome</keyword>
<dbReference type="EMBL" id="CP009498">
    <property type="protein sequence ID" value="AKL97386.1"/>
    <property type="molecule type" value="Genomic_DNA"/>
</dbReference>
<dbReference type="PATRIC" id="fig|1408281.3.peg.7"/>
<evidence type="ECO:0000256" key="4">
    <source>
        <dbReference type="SAM" id="SignalP"/>
    </source>
</evidence>
<dbReference type="RefSeq" id="WP_052569480.1">
    <property type="nucleotide sequence ID" value="NZ_CP009498.1"/>
</dbReference>
<reference evidence="6 7" key="1">
    <citation type="submission" date="2014-09" db="EMBL/GenBank/DDBJ databases">
        <title>Complete genome sequence of Endomicrobium proavitum.</title>
        <authorList>
            <person name="Zheng H."/>
        </authorList>
    </citation>
    <scope>NUCLEOTIDE SEQUENCE [LARGE SCALE GENOMIC DNA]</scope>
    <source>
        <strain evidence="6 7">Rsa215</strain>
    </source>
</reference>
<dbReference type="GO" id="GO:0030288">
    <property type="term" value="C:outer membrane-bounded periplasmic space"/>
    <property type="evidence" value="ECO:0007669"/>
    <property type="project" value="TreeGrafter"/>
</dbReference>
<feature type="signal peptide" evidence="4">
    <location>
        <begin position="1"/>
        <end position="20"/>
    </location>
</feature>
<evidence type="ECO:0000256" key="2">
    <source>
        <dbReference type="ARBA" id="ARBA00011901"/>
    </source>
</evidence>
<evidence type="ECO:0000259" key="5">
    <source>
        <dbReference type="SMART" id="SM00646"/>
    </source>
</evidence>
<dbReference type="Pfam" id="PF07833">
    <property type="entry name" value="Cu_amine_oxidN1"/>
    <property type="match status" value="1"/>
</dbReference>
<dbReference type="KEGG" id="epo:Epro_0007"/>
<dbReference type="InterPro" id="IPR036582">
    <property type="entry name" value="Mao_N_sf"/>
</dbReference>
<dbReference type="InterPro" id="IPR012854">
    <property type="entry name" value="Cu_amine_oxidase-like_N"/>
</dbReference>
<sequence>MKKILFLLLAVMVICANVFAQEDAPASKKVNAVIDGQPYNGINAYPVSENTKYFSVKEIAAIYGLTIDWKQLSAEVILRAGNRKIDIKANSTSVVFGKKRKKMSLPSRLIKNEIYIPPEIITSKEFSDIVEADALWNADSLILNVKRRENISSIRYFTTPEKTELIIGLTEPLPYTISKATGAILLTVHRGKIQRNLINLDNGAVRDIFSETEGKAAYIQINLMQTPKVVYSHALKNPDRISVEIAHSKEVDISESAATTVLDNSEPAKERTEEISEIVDGAETGDNSDLAAVPVVTFEEANIADDSYVIIDDTTTLPDVVPQKTPKKPYTGRKKIIVVDAGHGGEDPGAVGPNATKEKIINLAIALELKNILNDDDEFEVILTRKDDTFIPLVERTNIANENNADLFISIHCNANFDRAVNGFEVYFLSEKATDSEAQATATLENSVIELEGKPTKKRALLQDMLWSMMLNEYINDSSELGGFIAAQTPERLKISNRGVKQASFYVLRGSQMPAVLVESAFISNYSEESKLGTKTFQTAIADSIYEGIKNFYAHKEKKQNNGK</sequence>
<dbReference type="PANTHER" id="PTHR30404">
    <property type="entry name" value="N-ACETYLMURAMOYL-L-ALANINE AMIDASE"/>
    <property type="match status" value="1"/>
</dbReference>
<dbReference type="SUPFAM" id="SSF55383">
    <property type="entry name" value="Copper amine oxidase, domain N"/>
    <property type="match status" value="1"/>
</dbReference>
<keyword evidence="4" id="KW-0732">Signal</keyword>
<dbReference type="Gene3D" id="3.30.457.10">
    <property type="entry name" value="Copper amine oxidase-like, N-terminal domain"/>
    <property type="match status" value="1"/>
</dbReference>
<dbReference type="GO" id="GO:0009253">
    <property type="term" value="P:peptidoglycan catabolic process"/>
    <property type="evidence" value="ECO:0007669"/>
    <property type="project" value="InterPro"/>
</dbReference>
<dbReference type="Pfam" id="PF01520">
    <property type="entry name" value="Amidase_3"/>
    <property type="match status" value="1"/>
</dbReference>
<dbReference type="SUPFAM" id="SSF53187">
    <property type="entry name" value="Zn-dependent exopeptidases"/>
    <property type="match status" value="1"/>
</dbReference>
<dbReference type="EC" id="3.5.1.28" evidence="2"/>
<accession>A0A0G3WFE7</accession>
<dbReference type="GO" id="GO:0008745">
    <property type="term" value="F:N-acetylmuramoyl-L-alanine amidase activity"/>
    <property type="evidence" value="ECO:0007669"/>
    <property type="project" value="UniProtKB-EC"/>
</dbReference>
<proteinExistence type="predicted"/>
<comment type="catalytic activity">
    <reaction evidence="1">
        <text>Hydrolyzes the link between N-acetylmuramoyl residues and L-amino acid residues in certain cell-wall glycopeptides.</text>
        <dbReference type="EC" id="3.5.1.28"/>
    </reaction>
</comment>
<dbReference type="FunFam" id="3.40.630.40:FF:000005">
    <property type="entry name" value="N-acetylmuramoyl-L-alanine amidase (AmiA)"/>
    <property type="match status" value="1"/>
</dbReference>
<dbReference type="CDD" id="cd02696">
    <property type="entry name" value="MurNAc-LAA"/>
    <property type="match status" value="1"/>
</dbReference>